<keyword evidence="1" id="KW-0472">Membrane</keyword>
<keyword evidence="3" id="KW-1185">Reference proteome</keyword>
<protein>
    <submittedName>
        <fullName evidence="4">N-acetyltransferase domain-containing protein</fullName>
    </submittedName>
</protein>
<proteinExistence type="predicted"/>
<keyword evidence="1" id="KW-0812">Transmembrane</keyword>
<feature type="transmembrane region" description="Helical" evidence="1">
    <location>
        <begin position="45"/>
        <end position="65"/>
    </location>
</feature>
<dbReference type="Proteomes" id="UP000050794">
    <property type="component" value="Unassembled WGS sequence"/>
</dbReference>
<evidence type="ECO:0000313" key="3">
    <source>
        <dbReference type="Proteomes" id="UP000050794"/>
    </source>
</evidence>
<dbReference type="EMBL" id="UYWY01020645">
    <property type="protein sequence ID" value="VDM42187.1"/>
    <property type="molecule type" value="Genomic_DNA"/>
</dbReference>
<name>A0A183UQU6_TOXCA</name>
<evidence type="ECO:0000256" key="1">
    <source>
        <dbReference type="SAM" id="Phobius"/>
    </source>
</evidence>
<evidence type="ECO:0000313" key="2">
    <source>
        <dbReference type="EMBL" id="VDM42187.1"/>
    </source>
</evidence>
<keyword evidence="1" id="KW-1133">Transmembrane helix</keyword>
<evidence type="ECO:0000313" key="4">
    <source>
        <dbReference type="WBParaSite" id="TCNE_0001086601-mRNA-1"/>
    </source>
</evidence>
<dbReference type="WBParaSite" id="TCNE_0001086601-mRNA-1">
    <property type="protein sequence ID" value="TCNE_0001086601-mRNA-1"/>
    <property type="gene ID" value="TCNE_0001086601"/>
</dbReference>
<dbReference type="AlphaFoldDB" id="A0A183UQU6"/>
<gene>
    <name evidence="2" type="ORF">TCNE_LOCUS10866</name>
</gene>
<accession>A0A183UQU6</accession>
<organism evidence="3 4">
    <name type="scientific">Toxocara canis</name>
    <name type="common">Canine roundworm</name>
    <dbReference type="NCBI Taxonomy" id="6265"/>
    <lineage>
        <taxon>Eukaryota</taxon>
        <taxon>Metazoa</taxon>
        <taxon>Ecdysozoa</taxon>
        <taxon>Nematoda</taxon>
        <taxon>Chromadorea</taxon>
        <taxon>Rhabditida</taxon>
        <taxon>Spirurina</taxon>
        <taxon>Ascaridomorpha</taxon>
        <taxon>Ascaridoidea</taxon>
        <taxon>Toxocaridae</taxon>
        <taxon>Toxocara</taxon>
    </lineage>
</organism>
<sequence>MCLNQRAATRCRTASSSRSTKTLNEVKVDIRCRNMSQDAVAVRRLIYVTAVALAFNGSNGFFVVLQPSETEKIDFYCKLGLVTLKEAGLPEEILLMGHPL</sequence>
<reference evidence="4" key="1">
    <citation type="submission" date="2016-06" db="UniProtKB">
        <authorList>
            <consortium name="WormBaseParasite"/>
        </authorList>
    </citation>
    <scope>IDENTIFICATION</scope>
</reference>
<reference evidence="2 3" key="2">
    <citation type="submission" date="2018-11" db="EMBL/GenBank/DDBJ databases">
        <authorList>
            <consortium name="Pathogen Informatics"/>
        </authorList>
    </citation>
    <scope>NUCLEOTIDE SEQUENCE [LARGE SCALE GENOMIC DNA]</scope>
</reference>